<evidence type="ECO:0000256" key="3">
    <source>
        <dbReference type="ARBA" id="ARBA00022490"/>
    </source>
</evidence>
<evidence type="ECO:0000256" key="1">
    <source>
        <dbReference type="ARBA" id="ARBA00008226"/>
    </source>
</evidence>
<reference evidence="15" key="1">
    <citation type="submission" date="2021-04" db="EMBL/GenBank/DDBJ databases">
        <title>Genomic insights into ecological role and evolution of a novel Thermoplasmata order Candidatus Sysuiplasmatales.</title>
        <authorList>
            <person name="Yuan Y."/>
        </authorList>
    </citation>
    <scope>NUCLEOTIDE SEQUENCE</scope>
    <source>
        <strain evidence="15">YP2-bin.285</strain>
    </source>
</reference>
<keyword evidence="7" id="KW-0547">Nucleotide-binding</keyword>
<keyword evidence="3" id="KW-0963">Cytoplasm</keyword>
<feature type="non-terminal residue" evidence="15">
    <location>
        <position position="1"/>
    </location>
</feature>
<comment type="similarity">
    <text evidence="1">Belongs to the class-II aminoacyl-tRNA synthetase family.</text>
</comment>
<evidence type="ECO:0000313" key="15">
    <source>
        <dbReference type="EMBL" id="MBX8632715.1"/>
    </source>
</evidence>
<evidence type="ECO:0000256" key="6">
    <source>
        <dbReference type="ARBA" id="ARBA00022723"/>
    </source>
</evidence>
<feature type="coiled-coil region" evidence="13">
    <location>
        <begin position="383"/>
        <end position="421"/>
    </location>
</feature>
<evidence type="ECO:0000259" key="14">
    <source>
        <dbReference type="PROSITE" id="PS50860"/>
    </source>
</evidence>
<dbReference type="InterPro" id="IPR018163">
    <property type="entry name" value="Thr/Ala-tRNA-synth_IIc_edit"/>
</dbReference>
<dbReference type="PANTHER" id="PTHR11777">
    <property type="entry name" value="ALANYL-TRNA SYNTHETASE"/>
    <property type="match status" value="1"/>
</dbReference>
<keyword evidence="12" id="KW-0030">Aminoacyl-tRNA synthetase</keyword>
<comment type="caution">
    <text evidence="15">The sequence shown here is derived from an EMBL/GenBank/DDBJ whole genome shotgun (WGS) entry which is preliminary data.</text>
</comment>
<evidence type="ECO:0000256" key="13">
    <source>
        <dbReference type="SAM" id="Coils"/>
    </source>
</evidence>
<evidence type="ECO:0000256" key="8">
    <source>
        <dbReference type="ARBA" id="ARBA00022833"/>
    </source>
</evidence>
<dbReference type="GO" id="GO:0005737">
    <property type="term" value="C:cytoplasm"/>
    <property type="evidence" value="ECO:0007669"/>
    <property type="project" value="InterPro"/>
</dbReference>
<dbReference type="SUPFAM" id="SSF101353">
    <property type="entry name" value="Putative anticodon-binding domain of alanyl-tRNA synthetase (AlaRS)"/>
    <property type="match status" value="1"/>
</dbReference>
<dbReference type="GO" id="GO:0002161">
    <property type="term" value="F:aminoacyl-tRNA deacylase activity"/>
    <property type="evidence" value="ECO:0007669"/>
    <property type="project" value="TreeGrafter"/>
</dbReference>
<organism evidence="15 16">
    <name type="scientific">Candidatus Sysuiplasma superficiale</name>
    <dbReference type="NCBI Taxonomy" id="2823368"/>
    <lineage>
        <taxon>Archaea</taxon>
        <taxon>Methanobacteriati</taxon>
        <taxon>Thermoplasmatota</taxon>
        <taxon>Thermoplasmata</taxon>
        <taxon>Candidatus Sysuiplasmatales</taxon>
        <taxon>Candidatus Sysuiplasmataceae</taxon>
        <taxon>Candidatus Sysuiplasma</taxon>
    </lineage>
</organism>
<dbReference type="SMART" id="SM00863">
    <property type="entry name" value="tRNA_SAD"/>
    <property type="match status" value="1"/>
</dbReference>
<name>A0A8J8CF15_9ARCH</name>
<dbReference type="Gene3D" id="3.30.980.10">
    <property type="entry name" value="Threonyl-trna Synthetase, Chain A, domain 2"/>
    <property type="match status" value="1"/>
</dbReference>
<evidence type="ECO:0000256" key="12">
    <source>
        <dbReference type="ARBA" id="ARBA00023146"/>
    </source>
</evidence>
<keyword evidence="8" id="KW-0862">Zinc</keyword>
<dbReference type="Proteomes" id="UP000716004">
    <property type="component" value="Unassembled WGS sequence"/>
</dbReference>
<dbReference type="EC" id="6.1.1.7" evidence="2"/>
<dbReference type="GO" id="GO:0004813">
    <property type="term" value="F:alanine-tRNA ligase activity"/>
    <property type="evidence" value="ECO:0007669"/>
    <property type="project" value="UniProtKB-EC"/>
</dbReference>
<dbReference type="InterPro" id="IPR009000">
    <property type="entry name" value="Transl_B-barrel_sf"/>
</dbReference>
<evidence type="ECO:0000256" key="7">
    <source>
        <dbReference type="ARBA" id="ARBA00022741"/>
    </source>
</evidence>
<keyword evidence="9" id="KW-0067">ATP-binding</keyword>
<dbReference type="Pfam" id="PF07973">
    <property type="entry name" value="tRNA_SAD"/>
    <property type="match status" value="1"/>
</dbReference>
<dbReference type="Gene3D" id="2.40.30.130">
    <property type="match status" value="1"/>
</dbReference>
<evidence type="ECO:0000256" key="4">
    <source>
        <dbReference type="ARBA" id="ARBA00022555"/>
    </source>
</evidence>
<gene>
    <name evidence="15" type="ORF">J9259_09430</name>
</gene>
<proteinExistence type="inferred from homology"/>
<dbReference type="InterPro" id="IPR018162">
    <property type="entry name" value="Ala-tRNA-ligase_IIc_anticod-bd"/>
</dbReference>
<dbReference type="InterPro" id="IPR050058">
    <property type="entry name" value="Ala-tRNA_ligase"/>
</dbReference>
<dbReference type="Gene3D" id="3.10.310.40">
    <property type="match status" value="1"/>
</dbReference>
<feature type="domain" description="Alanyl-transfer RNA synthetases family profile" evidence="14">
    <location>
        <begin position="1"/>
        <end position="378"/>
    </location>
</feature>
<accession>A0A8J8CF15</accession>
<dbReference type="FunFam" id="3.30.54.20:FF:000005">
    <property type="entry name" value="Alanine--tRNA ligase"/>
    <property type="match status" value="1"/>
</dbReference>
<sequence>IRSAVTTIGKRKAKTKSCEIRDRQRWFCQRDFPELKTEKEDILKLVEVEQGKYEETVSRGRAVVRKLESARAGEPIALSDLIGLYESHGLSPEQVAEFASRKIEIPDDFYARIAAARNTQSDGTDEGRSVTALPQLRATERAYYESQYCTEFDATVVYCDSRLIVLDRTYFYPEGGGQDPDTGYIEGRRISDVQLVGNVIAHFYEGRMLHEGQKVHCTIDRDRRMNLMRHHTATHVLIAGARKILGNHVWQAGAHKQSDISRLDITHFAQLSPEEVAQIEETVNTVILENRRITVEVMDRIRAESLYGFRLYQGGVVPGRDIRVVTVEGWDVEACAGTHCERTGEIGAFKILQTSRIQDGVIRIEFVAGMPALHAIQGIFSTVEELKKKLSSDEHHLAEAVDRLSAKVREMERKLQSGEDRSAMKLSSELIEKAYSVNGARVIIHRSDAEQEQMKKVMKTLTAENDVLALILLKGSPARIMIGRGSGLSVSCSGLLLEIAEKFGGNGGGSDEFAQGVVNAAGERELLDFIRKRLTSKQ</sequence>
<evidence type="ECO:0000256" key="9">
    <source>
        <dbReference type="ARBA" id="ARBA00022840"/>
    </source>
</evidence>
<keyword evidence="6" id="KW-0479">Metal-binding</keyword>
<dbReference type="GO" id="GO:0005524">
    <property type="term" value="F:ATP binding"/>
    <property type="evidence" value="ECO:0007669"/>
    <property type="project" value="UniProtKB-KW"/>
</dbReference>
<keyword evidence="10" id="KW-0694">RNA-binding</keyword>
<dbReference type="GO" id="GO:0000049">
    <property type="term" value="F:tRNA binding"/>
    <property type="evidence" value="ECO:0007669"/>
    <property type="project" value="UniProtKB-KW"/>
</dbReference>
<evidence type="ECO:0000256" key="2">
    <source>
        <dbReference type="ARBA" id="ARBA00013168"/>
    </source>
</evidence>
<keyword evidence="13" id="KW-0175">Coiled coil</keyword>
<keyword evidence="4" id="KW-0820">tRNA-binding</keyword>
<dbReference type="InterPro" id="IPR003156">
    <property type="entry name" value="DHHA1_dom"/>
</dbReference>
<evidence type="ECO:0000256" key="11">
    <source>
        <dbReference type="ARBA" id="ARBA00022917"/>
    </source>
</evidence>
<dbReference type="EMBL" id="JAGVSJ010000056">
    <property type="protein sequence ID" value="MBX8632715.1"/>
    <property type="molecule type" value="Genomic_DNA"/>
</dbReference>
<dbReference type="PROSITE" id="PS50860">
    <property type="entry name" value="AA_TRNA_LIGASE_II_ALA"/>
    <property type="match status" value="1"/>
</dbReference>
<dbReference type="GO" id="GO:0046872">
    <property type="term" value="F:metal ion binding"/>
    <property type="evidence" value="ECO:0007669"/>
    <property type="project" value="UniProtKB-KW"/>
</dbReference>
<dbReference type="InterPro" id="IPR012947">
    <property type="entry name" value="tRNA_SAD"/>
</dbReference>
<dbReference type="AlphaFoldDB" id="A0A8J8CF15"/>
<protein>
    <recommendedName>
        <fullName evidence="2">alanine--tRNA ligase</fullName>
        <ecNumber evidence="2">6.1.1.7</ecNumber>
    </recommendedName>
</protein>
<evidence type="ECO:0000256" key="5">
    <source>
        <dbReference type="ARBA" id="ARBA00022598"/>
    </source>
</evidence>
<evidence type="ECO:0000256" key="10">
    <source>
        <dbReference type="ARBA" id="ARBA00022884"/>
    </source>
</evidence>
<dbReference type="GO" id="GO:0006419">
    <property type="term" value="P:alanyl-tRNA aminoacylation"/>
    <property type="evidence" value="ECO:0007669"/>
    <property type="project" value="InterPro"/>
</dbReference>
<dbReference type="Pfam" id="PF02272">
    <property type="entry name" value="DHHA1"/>
    <property type="match status" value="1"/>
</dbReference>
<dbReference type="FunFam" id="3.30.980.10:FF:000004">
    <property type="entry name" value="Alanine--tRNA ligase, cytoplasmic"/>
    <property type="match status" value="1"/>
</dbReference>
<dbReference type="SUPFAM" id="SSF50447">
    <property type="entry name" value="Translation proteins"/>
    <property type="match status" value="1"/>
</dbReference>
<dbReference type="InterPro" id="IPR018165">
    <property type="entry name" value="Ala-tRNA-synth_IIc_core"/>
</dbReference>
<keyword evidence="11" id="KW-0648">Protein biosynthesis</keyword>
<evidence type="ECO:0000313" key="16">
    <source>
        <dbReference type="Proteomes" id="UP000716004"/>
    </source>
</evidence>
<dbReference type="InterPro" id="IPR018164">
    <property type="entry name" value="Ala-tRNA-synth_IIc_N"/>
</dbReference>
<dbReference type="Gene3D" id="3.30.54.20">
    <property type="match status" value="1"/>
</dbReference>
<dbReference type="PANTHER" id="PTHR11777:SF9">
    <property type="entry name" value="ALANINE--TRNA LIGASE, CYTOPLASMIC"/>
    <property type="match status" value="1"/>
</dbReference>
<keyword evidence="5" id="KW-0436">Ligase</keyword>
<dbReference type="SUPFAM" id="SSF55186">
    <property type="entry name" value="ThrRS/AlaRS common domain"/>
    <property type="match status" value="1"/>
</dbReference>
<dbReference type="Pfam" id="PF01411">
    <property type="entry name" value="tRNA-synt_2c"/>
    <property type="match status" value="1"/>
</dbReference>